<protein>
    <recommendedName>
        <fullName evidence="7">Ubiquitin-like domain-containing protein</fullName>
    </recommendedName>
</protein>
<comment type="pathway">
    <text evidence="1">Protein modification; protein ubiquitination.</text>
</comment>
<gene>
    <name evidence="5" type="ORF">KC19_4G163100</name>
</gene>
<dbReference type="PROSITE" id="PS50053">
    <property type="entry name" value="UBIQUITIN_2"/>
    <property type="match status" value="1"/>
</dbReference>
<evidence type="ECO:0000256" key="2">
    <source>
        <dbReference type="SAM" id="MobiDB-lite"/>
    </source>
</evidence>
<dbReference type="CDD" id="cd16453">
    <property type="entry name" value="RING-Ubox"/>
    <property type="match status" value="1"/>
</dbReference>
<comment type="caution">
    <text evidence="5">The sequence shown here is derived from an EMBL/GenBank/DDBJ whole genome shotgun (WGS) entry which is preliminary data.</text>
</comment>
<dbReference type="InterPro" id="IPR029071">
    <property type="entry name" value="Ubiquitin-like_domsf"/>
</dbReference>
<dbReference type="CDD" id="cd17039">
    <property type="entry name" value="Ubl_ubiquitin_like"/>
    <property type="match status" value="1"/>
</dbReference>
<dbReference type="EMBL" id="CM026424">
    <property type="protein sequence ID" value="KAG0580291.1"/>
    <property type="molecule type" value="Genomic_DNA"/>
</dbReference>
<dbReference type="PANTHER" id="PTHR12864">
    <property type="entry name" value="RAN BINDING PROTEIN 9-RELATED"/>
    <property type="match status" value="1"/>
</dbReference>
<dbReference type="InterPro" id="IPR044736">
    <property type="entry name" value="Gid1/RanBPM/SPLA_SPRY"/>
</dbReference>
<dbReference type="SMART" id="SM00213">
    <property type="entry name" value="UBQ"/>
    <property type="match status" value="1"/>
</dbReference>
<dbReference type="SUPFAM" id="SSF54236">
    <property type="entry name" value="Ubiquitin-like"/>
    <property type="match status" value="1"/>
</dbReference>
<dbReference type="Gene3D" id="3.30.40.10">
    <property type="entry name" value="Zinc/RING finger domain, C3HC4 (zinc finger)"/>
    <property type="match status" value="1"/>
</dbReference>
<dbReference type="CDD" id="cd21037">
    <property type="entry name" value="MLKL_NTD"/>
    <property type="match status" value="1"/>
</dbReference>
<dbReference type="Gene3D" id="2.60.120.920">
    <property type="match status" value="3"/>
</dbReference>
<evidence type="ECO:0000313" key="5">
    <source>
        <dbReference type="EMBL" id="KAG0580291.1"/>
    </source>
</evidence>
<proteinExistence type="predicted"/>
<feature type="domain" description="B30.2/SPRY" evidence="4">
    <location>
        <begin position="417"/>
        <end position="609"/>
    </location>
</feature>
<dbReference type="Pfam" id="PF00240">
    <property type="entry name" value="ubiquitin"/>
    <property type="match status" value="1"/>
</dbReference>
<dbReference type="InterPro" id="IPR000626">
    <property type="entry name" value="Ubiquitin-like_dom"/>
</dbReference>
<accession>A0A8T0IBT8</accession>
<dbReference type="InterPro" id="IPR013320">
    <property type="entry name" value="ConA-like_dom_sf"/>
</dbReference>
<evidence type="ECO:0000259" key="3">
    <source>
        <dbReference type="PROSITE" id="PS50053"/>
    </source>
</evidence>
<dbReference type="InterPro" id="IPR050618">
    <property type="entry name" value="Ubq-SigPath_Reg"/>
</dbReference>
<organism evidence="5 6">
    <name type="scientific">Ceratodon purpureus</name>
    <name type="common">Fire moss</name>
    <name type="synonym">Dicranum purpureum</name>
    <dbReference type="NCBI Taxonomy" id="3225"/>
    <lineage>
        <taxon>Eukaryota</taxon>
        <taxon>Viridiplantae</taxon>
        <taxon>Streptophyta</taxon>
        <taxon>Embryophyta</taxon>
        <taxon>Bryophyta</taxon>
        <taxon>Bryophytina</taxon>
        <taxon>Bryopsida</taxon>
        <taxon>Dicranidae</taxon>
        <taxon>Pseudoditrichales</taxon>
        <taxon>Ditrichaceae</taxon>
        <taxon>Ceratodon</taxon>
    </lineage>
</organism>
<dbReference type="CDD" id="cd12885">
    <property type="entry name" value="SPRY_RanBP_like"/>
    <property type="match status" value="3"/>
</dbReference>
<name>A0A8T0IBT8_CERPU</name>
<keyword evidence="6" id="KW-1185">Reference proteome</keyword>
<evidence type="ECO:0000256" key="1">
    <source>
        <dbReference type="ARBA" id="ARBA00004906"/>
    </source>
</evidence>
<dbReference type="InterPro" id="IPR043136">
    <property type="entry name" value="B30.2/SPRY_sf"/>
</dbReference>
<feature type="domain" description="Ubiquitin-like" evidence="3">
    <location>
        <begin position="975"/>
        <end position="1043"/>
    </location>
</feature>
<dbReference type="InterPro" id="IPR001870">
    <property type="entry name" value="B30.2/SPRY"/>
</dbReference>
<dbReference type="GO" id="GO:0016567">
    <property type="term" value="P:protein ubiquitination"/>
    <property type="evidence" value="ECO:0007669"/>
    <property type="project" value="InterPro"/>
</dbReference>
<dbReference type="InterPro" id="IPR059179">
    <property type="entry name" value="MLKL-like_MCAfunc"/>
</dbReference>
<dbReference type="GO" id="GO:0004842">
    <property type="term" value="F:ubiquitin-protein transferase activity"/>
    <property type="evidence" value="ECO:0007669"/>
    <property type="project" value="InterPro"/>
</dbReference>
<dbReference type="InterPro" id="IPR003877">
    <property type="entry name" value="SPRY_dom"/>
</dbReference>
<dbReference type="InterPro" id="IPR013083">
    <property type="entry name" value="Znf_RING/FYVE/PHD"/>
</dbReference>
<dbReference type="SUPFAM" id="SSF57850">
    <property type="entry name" value="RING/U-box"/>
    <property type="match status" value="1"/>
</dbReference>
<evidence type="ECO:0000259" key="4">
    <source>
        <dbReference type="PROSITE" id="PS50188"/>
    </source>
</evidence>
<evidence type="ECO:0008006" key="7">
    <source>
        <dbReference type="Google" id="ProtNLM"/>
    </source>
</evidence>
<dbReference type="Pfam" id="PF04564">
    <property type="entry name" value="U-box"/>
    <property type="match status" value="1"/>
</dbReference>
<dbReference type="InterPro" id="IPR003613">
    <property type="entry name" value="Ubox_domain"/>
</dbReference>
<reference evidence="5" key="1">
    <citation type="submission" date="2020-06" db="EMBL/GenBank/DDBJ databases">
        <title>WGS assembly of Ceratodon purpureus strain R40.</title>
        <authorList>
            <person name="Carey S.B."/>
            <person name="Jenkins J."/>
            <person name="Shu S."/>
            <person name="Lovell J.T."/>
            <person name="Sreedasyam A."/>
            <person name="Maumus F."/>
            <person name="Tiley G.P."/>
            <person name="Fernandez-Pozo N."/>
            <person name="Barry K."/>
            <person name="Chen C."/>
            <person name="Wang M."/>
            <person name="Lipzen A."/>
            <person name="Daum C."/>
            <person name="Saski C.A."/>
            <person name="Payton A.C."/>
            <person name="Mcbreen J.C."/>
            <person name="Conrad R.E."/>
            <person name="Kollar L.M."/>
            <person name="Olsson S."/>
            <person name="Huttunen S."/>
            <person name="Landis J.B."/>
            <person name="Wickett N.J."/>
            <person name="Johnson M.G."/>
            <person name="Rensing S.A."/>
            <person name="Grimwood J."/>
            <person name="Schmutz J."/>
            <person name="Mcdaniel S.F."/>
        </authorList>
    </citation>
    <scope>NUCLEOTIDE SEQUENCE</scope>
    <source>
        <strain evidence="5">R40</strain>
    </source>
</reference>
<dbReference type="SMART" id="SM00449">
    <property type="entry name" value="SPRY"/>
    <property type="match status" value="2"/>
</dbReference>
<feature type="region of interest" description="Disordered" evidence="2">
    <location>
        <begin position="223"/>
        <end position="245"/>
    </location>
</feature>
<dbReference type="AlphaFoldDB" id="A0A8T0IBT8"/>
<dbReference type="SUPFAM" id="SSF49899">
    <property type="entry name" value="Concanavalin A-like lectins/glucanases"/>
    <property type="match status" value="2"/>
</dbReference>
<feature type="compositionally biased region" description="Basic and acidic residues" evidence="2">
    <location>
        <begin position="235"/>
        <end position="245"/>
    </location>
</feature>
<sequence length="1047" mass="117500">METFGVNMALSLAQQLFATITYGKGLWDLKSDNREVGEELVLFVKNLEKSIQVLKRDKLGLNNTSTWAIEALQEDLKLAVRDATKIVKKGLVKALWDANQFQSELRSLRERVMTSFQTKLLFATLDVTIHSKQKQEEFQAAMVRVQKDTLEVHKASSASTVKEMKCTLRRELQNLFGPVLCTMRSHAQRLEEAISIVKAEEPETDDTQKFFADVLAELENARKDCESSTSAPVDRGSERKKPKPVDRLKWYHDPITWEMMNDPVKASDGHTYDRSTLLDHTTSMSRSPFGRGKDDQLLYILVSDLDVRSRLFEKFPDQELLCNATRSNYREQALEKASQGLYGEALAMLNHVLAWAEDDQECRAKRDEMQTHLFSKPVDVDILRETLPKPWLPVEKTEWKSELDLESILEMINDESDSRSSGSESVSGDFDGLHSPATLADIHDPGIVTISEDCLTVKLLKQFMGAVPVPASQPCSNLAAAFYYFEMKVVNEGKRGRIAIGFSLGRWDNETLNLVGHEKGAWGYHGECGRIYHEGEAVPNFHGRKYSKGDIVGAGFFYESRQIFFTYNGKLIAGAVGVLPNVSVNILWPVIGLKSKGAEVTVNFGQREFMLESTLPTKLMEYTGPFSDLVSISPDGLEAQQNKPKKKQKHYVVSLQSDQPTPCPEWLYYFEITIKNSSRKGAITLGFTDRKCAYPEWEPKIWGFNEESASPVEGEKCPFEIGDVVGAGIHHGTNELFLVKNGKLLKTVPNGLIGLEAYPTISLEDLDCNIWKVWRRGENIRVNTVSVNFGQVEFKPELRPSRFNIPQHRASSSNQLVLSMQADMPAPIMSSFYFELNVTDISSTIGFATAKDFQGNQHPGMYTQSCGYHDGKLMAGGEDEMAEVPRLCIGDTVGAGLVPTINLLYFTHNGQRVFAMRCNNVFKCCSLYPTIGISHTYHGEIRANFGELPFVYNTVNAGVFDTTGVAEESSGENTMVITVRTETLGDRCLSVVARSHTIEYIKKLIFPEFPIPPSLHVLLYKGEVLDDELTLNYYLIEGGSTLHHNFL</sequence>
<dbReference type="Pfam" id="PF00622">
    <property type="entry name" value="SPRY"/>
    <property type="match status" value="3"/>
</dbReference>
<dbReference type="Proteomes" id="UP000822688">
    <property type="component" value="Chromosome 4"/>
</dbReference>
<dbReference type="PROSITE" id="PS50188">
    <property type="entry name" value="B302_SPRY"/>
    <property type="match status" value="1"/>
</dbReference>
<dbReference type="Gene3D" id="3.10.20.90">
    <property type="entry name" value="Phosphatidylinositol 3-kinase Catalytic Subunit, Chain A, domain 1"/>
    <property type="match status" value="1"/>
</dbReference>
<evidence type="ECO:0000313" key="6">
    <source>
        <dbReference type="Proteomes" id="UP000822688"/>
    </source>
</evidence>